<organism evidence="10 11">
    <name type="scientific">Tropicimonas isoalkanivorans</name>
    <dbReference type="NCBI Taxonomy" id="441112"/>
    <lineage>
        <taxon>Bacteria</taxon>
        <taxon>Pseudomonadati</taxon>
        <taxon>Pseudomonadota</taxon>
        <taxon>Alphaproteobacteria</taxon>
        <taxon>Rhodobacterales</taxon>
        <taxon>Roseobacteraceae</taxon>
        <taxon>Tropicimonas</taxon>
    </lineage>
</organism>
<protein>
    <submittedName>
        <fullName evidence="10">F-type H+-transporting ATPase subunit gamma</fullName>
    </submittedName>
</protein>
<dbReference type="RefSeq" id="WP_093361174.1">
    <property type="nucleotide sequence ID" value="NZ_FOLG01000007.1"/>
</dbReference>
<accession>A0A1I1LBY1</accession>
<dbReference type="GO" id="GO:0046933">
    <property type="term" value="F:proton-transporting ATP synthase activity, rotational mechanism"/>
    <property type="evidence" value="ECO:0007669"/>
    <property type="project" value="InterPro"/>
</dbReference>
<keyword evidence="8" id="KW-0139">CF(1)</keyword>
<proteinExistence type="inferred from homology"/>
<evidence type="ECO:0000256" key="8">
    <source>
        <dbReference type="ARBA" id="ARBA00023196"/>
    </source>
</evidence>
<dbReference type="PANTHER" id="PTHR11693:SF22">
    <property type="entry name" value="ATP SYNTHASE SUBUNIT GAMMA, MITOCHONDRIAL"/>
    <property type="match status" value="1"/>
</dbReference>
<evidence type="ECO:0000256" key="2">
    <source>
        <dbReference type="ARBA" id="ARBA00004170"/>
    </source>
</evidence>
<evidence type="ECO:0000256" key="9">
    <source>
        <dbReference type="ARBA" id="ARBA00023310"/>
    </source>
</evidence>
<dbReference type="Gene3D" id="3.40.1380.10">
    <property type="match status" value="1"/>
</dbReference>
<evidence type="ECO:0000256" key="5">
    <source>
        <dbReference type="ARBA" id="ARBA00022781"/>
    </source>
</evidence>
<dbReference type="PRINTS" id="PR00126">
    <property type="entry name" value="ATPASEGAMMA"/>
</dbReference>
<dbReference type="PANTHER" id="PTHR11693">
    <property type="entry name" value="ATP SYNTHASE GAMMA CHAIN"/>
    <property type="match status" value="1"/>
</dbReference>
<dbReference type="InterPro" id="IPR035968">
    <property type="entry name" value="ATP_synth_F1_ATPase_gsu"/>
</dbReference>
<dbReference type="Proteomes" id="UP000198728">
    <property type="component" value="Unassembled WGS sequence"/>
</dbReference>
<dbReference type="OrthoDB" id="6169121at2"/>
<sequence>MTGRLAEMEARIATVHKLASVISAMRGIAASRAMEARRHVDSIRIFAETIGEAIGHALAEVPEAGRAPAGDGPAGRLALIVIAGEQGFAGAYSERVFDAAAGLLGGAHDLFLAGDRGALVAAEREIKVAWSAPMVGHAAQATALATRLTEAIYRALANGTATRVSIVHAMPGGTQEMQVVTRQIVPFDYRRFPLPAHGVAPRLTLPPETLLARLVEEYVFSELTEAVMLAFAAENEARMRAMIAAHENVTARLDTLVAAARRLRQDEITDEIVELTTGSVPAEEGAERRV</sequence>
<dbReference type="GO" id="GO:0045259">
    <property type="term" value="C:proton-transporting ATP synthase complex"/>
    <property type="evidence" value="ECO:0007669"/>
    <property type="project" value="UniProtKB-KW"/>
</dbReference>
<name>A0A1I1LBY1_9RHOB</name>
<evidence type="ECO:0000256" key="7">
    <source>
        <dbReference type="ARBA" id="ARBA00023136"/>
    </source>
</evidence>
<keyword evidence="4" id="KW-0813">Transport</keyword>
<evidence type="ECO:0000256" key="4">
    <source>
        <dbReference type="ARBA" id="ARBA00022448"/>
    </source>
</evidence>
<evidence type="ECO:0000256" key="3">
    <source>
        <dbReference type="ARBA" id="ARBA00007681"/>
    </source>
</evidence>
<evidence type="ECO:0000256" key="6">
    <source>
        <dbReference type="ARBA" id="ARBA00023065"/>
    </source>
</evidence>
<evidence type="ECO:0000313" key="10">
    <source>
        <dbReference type="EMBL" id="SFC67040.1"/>
    </source>
</evidence>
<gene>
    <name evidence="10" type="ORF">SAMN04488094_107186</name>
</gene>
<reference evidence="10 11" key="1">
    <citation type="submission" date="2016-10" db="EMBL/GenBank/DDBJ databases">
        <authorList>
            <person name="de Groot N.N."/>
        </authorList>
    </citation>
    <scope>NUCLEOTIDE SEQUENCE [LARGE SCALE GENOMIC DNA]</scope>
    <source>
        <strain evidence="10 11">DSM 19548</strain>
    </source>
</reference>
<dbReference type="AlphaFoldDB" id="A0A1I1LBY1"/>
<evidence type="ECO:0000313" key="11">
    <source>
        <dbReference type="Proteomes" id="UP000198728"/>
    </source>
</evidence>
<comment type="function">
    <text evidence="1">Produces ATP from ADP in the presence of a proton gradient across the membrane. The gamma chain is believed to be important in regulating ATPase activity and the flow of protons through the CF(0) complex.</text>
</comment>
<comment type="subcellular location">
    <subcellularLocation>
        <location evidence="2">Membrane</location>
        <topology evidence="2">Peripheral membrane protein</topology>
    </subcellularLocation>
</comment>
<comment type="similarity">
    <text evidence="3">Belongs to the ATPase gamma chain family.</text>
</comment>
<dbReference type="STRING" id="441112.SAMN04488094_107186"/>
<dbReference type="SUPFAM" id="SSF52943">
    <property type="entry name" value="ATP synthase (F1-ATPase), gamma subunit"/>
    <property type="match status" value="1"/>
</dbReference>
<dbReference type="InterPro" id="IPR000131">
    <property type="entry name" value="ATP_synth_F1_gsu"/>
</dbReference>
<dbReference type="EMBL" id="FOLG01000007">
    <property type="protein sequence ID" value="SFC67040.1"/>
    <property type="molecule type" value="Genomic_DNA"/>
</dbReference>
<dbReference type="Pfam" id="PF00231">
    <property type="entry name" value="ATP-synt"/>
    <property type="match status" value="1"/>
</dbReference>
<evidence type="ECO:0000256" key="1">
    <source>
        <dbReference type="ARBA" id="ARBA00003456"/>
    </source>
</evidence>
<keyword evidence="7" id="KW-0472">Membrane</keyword>
<keyword evidence="5" id="KW-0375">Hydrogen ion transport</keyword>
<dbReference type="Gene3D" id="1.10.287.80">
    <property type="entry name" value="ATP synthase, gamma subunit, helix hairpin domain"/>
    <property type="match status" value="1"/>
</dbReference>
<keyword evidence="11" id="KW-1185">Reference proteome</keyword>
<keyword evidence="6" id="KW-0406">Ion transport</keyword>
<keyword evidence="9" id="KW-0066">ATP synthesis</keyword>